<protein>
    <submittedName>
        <fullName evidence="9">Copper resistance system multicopper oxidase</fullName>
    </submittedName>
</protein>
<keyword evidence="5" id="KW-0812">Transmembrane</keyword>
<evidence type="ECO:0000259" key="6">
    <source>
        <dbReference type="Pfam" id="PF00394"/>
    </source>
</evidence>
<evidence type="ECO:0000256" key="4">
    <source>
        <dbReference type="ARBA" id="ARBA00023008"/>
    </source>
</evidence>
<gene>
    <name evidence="9" type="ORF">MQC88_02325</name>
</gene>
<keyword evidence="5" id="KW-1133">Transmembrane helix</keyword>
<evidence type="ECO:0000259" key="8">
    <source>
        <dbReference type="Pfam" id="PF07732"/>
    </source>
</evidence>
<dbReference type="Pfam" id="PF00394">
    <property type="entry name" value="Cu-oxidase"/>
    <property type="match status" value="1"/>
</dbReference>
<evidence type="ECO:0000256" key="3">
    <source>
        <dbReference type="ARBA" id="ARBA00023002"/>
    </source>
</evidence>
<dbReference type="InterPro" id="IPR006376">
    <property type="entry name" value="Cu-R_CopA"/>
</dbReference>
<keyword evidence="5" id="KW-0472">Membrane</keyword>
<dbReference type="InterPro" id="IPR006311">
    <property type="entry name" value="TAT_signal"/>
</dbReference>
<proteinExistence type="predicted"/>
<dbReference type="InterPro" id="IPR033138">
    <property type="entry name" value="Cu_oxidase_CS"/>
</dbReference>
<dbReference type="InterPro" id="IPR011706">
    <property type="entry name" value="Cu-oxidase_C"/>
</dbReference>
<dbReference type="CDD" id="cd13896">
    <property type="entry name" value="CuRO_3_CopA"/>
    <property type="match status" value="1"/>
</dbReference>
<dbReference type="NCBIfam" id="TIGR01480">
    <property type="entry name" value="copper_res_A"/>
    <property type="match status" value="1"/>
</dbReference>
<evidence type="ECO:0000256" key="5">
    <source>
        <dbReference type="SAM" id="Phobius"/>
    </source>
</evidence>
<feature type="domain" description="Plastocyanin-like" evidence="6">
    <location>
        <begin position="223"/>
        <end position="363"/>
    </location>
</feature>
<name>A0ABT0A1G5_9GAMM</name>
<dbReference type="PROSITE" id="PS00080">
    <property type="entry name" value="MULTICOPPER_OXIDASE2"/>
    <property type="match status" value="1"/>
</dbReference>
<dbReference type="InterPro" id="IPR002355">
    <property type="entry name" value="Cu_oxidase_Cu_BS"/>
</dbReference>
<dbReference type="PANTHER" id="PTHR11709">
    <property type="entry name" value="MULTI-COPPER OXIDASE"/>
    <property type="match status" value="1"/>
</dbReference>
<dbReference type="SUPFAM" id="SSF49503">
    <property type="entry name" value="Cupredoxins"/>
    <property type="match status" value="3"/>
</dbReference>
<feature type="domain" description="Plastocyanin-like" evidence="7">
    <location>
        <begin position="484"/>
        <end position="601"/>
    </location>
</feature>
<dbReference type="Pfam" id="PF07731">
    <property type="entry name" value="Cu-oxidase_2"/>
    <property type="match status" value="1"/>
</dbReference>
<dbReference type="PROSITE" id="PS51318">
    <property type="entry name" value="TAT"/>
    <property type="match status" value="1"/>
</dbReference>
<keyword evidence="2" id="KW-0732">Signal</keyword>
<dbReference type="InterPro" id="IPR045087">
    <property type="entry name" value="Cu-oxidase_fam"/>
</dbReference>
<dbReference type="InterPro" id="IPR034282">
    <property type="entry name" value="CuRO_2_CopA"/>
</dbReference>
<dbReference type="InterPro" id="IPR019546">
    <property type="entry name" value="TAT_signal_bac_arc"/>
</dbReference>
<evidence type="ECO:0000259" key="7">
    <source>
        <dbReference type="Pfam" id="PF07731"/>
    </source>
</evidence>
<evidence type="ECO:0000256" key="1">
    <source>
        <dbReference type="ARBA" id="ARBA00022723"/>
    </source>
</evidence>
<dbReference type="PROSITE" id="PS00079">
    <property type="entry name" value="MULTICOPPER_OXIDASE1"/>
    <property type="match status" value="2"/>
</dbReference>
<dbReference type="Proteomes" id="UP001165423">
    <property type="component" value="Unassembled WGS sequence"/>
</dbReference>
<keyword evidence="3" id="KW-0560">Oxidoreductase</keyword>
<evidence type="ECO:0000313" key="10">
    <source>
        <dbReference type="Proteomes" id="UP001165423"/>
    </source>
</evidence>
<evidence type="ECO:0000313" key="9">
    <source>
        <dbReference type="EMBL" id="MCJ0824803.1"/>
    </source>
</evidence>
<dbReference type="InterPro" id="IPR001117">
    <property type="entry name" value="Cu-oxidase_2nd"/>
</dbReference>
<dbReference type="RefSeq" id="WP_243318866.1">
    <property type="nucleotide sequence ID" value="NZ_JALGCL010000001.1"/>
</dbReference>
<feature type="domain" description="Plastocyanin-like" evidence="8">
    <location>
        <begin position="63"/>
        <end position="178"/>
    </location>
</feature>
<organism evidence="9 10">
    <name type="scientific">Cognatiluteimonas sedimenti</name>
    <dbReference type="NCBI Taxonomy" id="2927791"/>
    <lineage>
        <taxon>Bacteria</taxon>
        <taxon>Pseudomonadati</taxon>
        <taxon>Pseudomonadota</taxon>
        <taxon>Gammaproteobacteria</taxon>
        <taxon>Lysobacterales</taxon>
        <taxon>Lysobacteraceae</taxon>
        <taxon>Cognatiluteimonas</taxon>
    </lineage>
</organism>
<dbReference type="PANTHER" id="PTHR11709:SF394">
    <property type="entry name" value="FI03373P-RELATED"/>
    <property type="match status" value="1"/>
</dbReference>
<keyword evidence="10" id="KW-1185">Reference proteome</keyword>
<comment type="caution">
    <text evidence="9">The sequence shown here is derived from an EMBL/GenBank/DDBJ whole genome shotgun (WGS) entry which is preliminary data.</text>
</comment>
<dbReference type="Gene3D" id="2.60.40.420">
    <property type="entry name" value="Cupredoxins - blue copper proteins"/>
    <property type="match status" value="3"/>
</dbReference>
<accession>A0ABT0A1G5</accession>
<dbReference type="InterPro" id="IPR008972">
    <property type="entry name" value="Cupredoxin"/>
</dbReference>
<evidence type="ECO:0000256" key="2">
    <source>
        <dbReference type="ARBA" id="ARBA00022729"/>
    </source>
</evidence>
<feature type="transmembrane region" description="Helical" evidence="5">
    <location>
        <begin position="21"/>
        <end position="42"/>
    </location>
</feature>
<dbReference type="Pfam" id="PF07732">
    <property type="entry name" value="Cu-oxidase_3"/>
    <property type="match status" value="1"/>
</dbReference>
<dbReference type="NCBIfam" id="TIGR01409">
    <property type="entry name" value="TAT_signal_seq"/>
    <property type="match status" value="1"/>
</dbReference>
<dbReference type="EMBL" id="JALGCL010000001">
    <property type="protein sequence ID" value="MCJ0824803.1"/>
    <property type="molecule type" value="Genomic_DNA"/>
</dbReference>
<keyword evidence="1" id="KW-0479">Metal-binding</keyword>
<dbReference type="CDD" id="cd13874">
    <property type="entry name" value="CuRO_2_CopA"/>
    <property type="match status" value="1"/>
</dbReference>
<dbReference type="InterPro" id="IPR034279">
    <property type="entry name" value="CuRO_3_CopA"/>
</dbReference>
<reference evidence="9 10" key="1">
    <citation type="submission" date="2022-03" db="EMBL/GenBank/DDBJ databases">
        <title>Luteimonas soily sp. nov., a novel bacterium isolated from the soil.</title>
        <authorList>
            <person name="Zhang X."/>
        </authorList>
    </citation>
    <scope>NUCLEOTIDE SEQUENCE [LARGE SCALE GENOMIC DNA]</scope>
    <source>
        <strain evidence="9 10">50</strain>
    </source>
</reference>
<dbReference type="InterPro" id="IPR011707">
    <property type="entry name" value="Cu-oxidase-like_N"/>
</dbReference>
<sequence length="602" mass="66329">MSSDFSGRKANGPSGVSRRRFVQGLAAGGAIAGLGLWPKAIWAMKSPGQLTVLAGTEFDLAIGETPVNFTGRTRPAITVNGSLPAPLLRWREGTTVNLRVSNALPPNSIHGHETSIHWHGILLPANMDGVPGLSFAGIHPGETYHYRFQVRQAGTYWYHSHSAFQEQAGLYGPLVIDPIDPEPFAFDRDYVVMLTDWTDLDPTALFSRLKKMSDYDNYAKRTVGDFFDDTQRDGLAATVADRRMWGSMRMTPTDLSDVNGNTYTYLMNGTTSLGNWTGLFRSGEKIRLRFINGSSMTHFDVRIPGLKMTVVAADGQYVHPVTVDEFRIATAETFDVIVEPSGQDAFTIFAQDMGRTGYVSGTLAVREGLRAPIPAVDPRPILSMGDMGMGGMDHGGMSGMSEGHDMASMPGMTHAMPSMPGMAVGAMAMQQHPASETGNPLVDMQTMAPTPKLEDPGIGLRDNGRTVLSYAMLRSAFEDPDGRDPGREVELHLTGHMEKFAWGFDGKKFSDAEPLRFNYGERLRIVLVNDSMMTHPIHLHGMWSDLEDEGGNFHLRKHTIDMPPGSKRSYRVRADALGSWAYHCHLLYHMEAGMMRQVRVEE</sequence>
<keyword evidence="4" id="KW-0186">Copper</keyword>